<dbReference type="RefSeq" id="WP_184971977.1">
    <property type="nucleotide sequence ID" value="NZ_JACHIN010000016.1"/>
</dbReference>
<accession>A0A7W8ELQ6</accession>
<reference evidence="1 2" key="1">
    <citation type="submission" date="2020-08" db="EMBL/GenBank/DDBJ databases">
        <title>Genomic Encyclopedia of Type Strains, Phase IV (KMG-IV): sequencing the most valuable type-strain genomes for metagenomic binning, comparative biology and taxonomic classification.</title>
        <authorList>
            <person name="Goeker M."/>
        </authorList>
    </citation>
    <scope>NUCLEOTIDE SEQUENCE [LARGE SCALE GENOMIC DNA]</scope>
    <source>
        <strain evidence="1 2">DSM 45385</strain>
    </source>
</reference>
<dbReference type="Proteomes" id="UP000568380">
    <property type="component" value="Unassembled WGS sequence"/>
</dbReference>
<comment type="caution">
    <text evidence="1">The sequence shown here is derived from an EMBL/GenBank/DDBJ whole genome shotgun (WGS) entry which is preliminary data.</text>
</comment>
<name>A0A7W8ELQ6_9ACTN</name>
<organism evidence="1 2">
    <name type="scientific">Nonomuraea endophytica</name>
    <dbReference type="NCBI Taxonomy" id="714136"/>
    <lineage>
        <taxon>Bacteria</taxon>
        <taxon>Bacillati</taxon>
        <taxon>Actinomycetota</taxon>
        <taxon>Actinomycetes</taxon>
        <taxon>Streptosporangiales</taxon>
        <taxon>Streptosporangiaceae</taxon>
        <taxon>Nonomuraea</taxon>
    </lineage>
</organism>
<dbReference type="AlphaFoldDB" id="A0A7W8ELQ6"/>
<protein>
    <submittedName>
        <fullName evidence="1">Uncharacterized protein</fullName>
    </submittedName>
</protein>
<evidence type="ECO:0000313" key="1">
    <source>
        <dbReference type="EMBL" id="MBB5083142.1"/>
    </source>
</evidence>
<evidence type="ECO:0000313" key="2">
    <source>
        <dbReference type="Proteomes" id="UP000568380"/>
    </source>
</evidence>
<keyword evidence="2" id="KW-1185">Reference proteome</keyword>
<proteinExistence type="predicted"/>
<dbReference type="EMBL" id="JACHIN010000016">
    <property type="protein sequence ID" value="MBB5083142.1"/>
    <property type="molecule type" value="Genomic_DNA"/>
</dbReference>
<gene>
    <name evidence="1" type="ORF">HNR40_008645</name>
</gene>
<sequence>MNEPISQALIVYLSGGTSPWPRKDPAALAKSLGPDQAAQVLPTLDALADEMLNIPVNWENHTLESGTAQAVSEMRARYPALTDEALHELGRYYSYNWK</sequence>